<protein>
    <submittedName>
        <fullName evidence="1">Uncharacterized protein</fullName>
    </submittedName>
</protein>
<organism evidence="1 2">
    <name type="scientific">Medicago truncatula</name>
    <name type="common">Barrel medic</name>
    <name type="synonym">Medicago tribuloides</name>
    <dbReference type="NCBI Taxonomy" id="3880"/>
    <lineage>
        <taxon>Eukaryota</taxon>
        <taxon>Viridiplantae</taxon>
        <taxon>Streptophyta</taxon>
        <taxon>Embryophyta</taxon>
        <taxon>Tracheophyta</taxon>
        <taxon>Spermatophyta</taxon>
        <taxon>Magnoliopsida</taxon>
        <taxon>eudicotyledons</taxon>
        <taxon>Gunneridae</taxon>
        <taxon>Pentapetalae</taxon>
        <taxon>rosids</taxon>
        <taxon>fabids</taxon>
        <taxon>Fabales</taxon>
        <taxon>Fabaceae</taxon>
        <taxon>Papilionoideae</taxon>
        <taxon>50 kb inversion clade</taxon>
        <taxon>NPAAA clade</taxon>
        <taxon>Hologalegina</taxon>
        <taxon>IRL clade</taxon>
        <taxon>Trifolieae</taxon>
        <taxon>Medicago</taxon>
    </lineage>
</organism>
<comment type="caution">
    <text evidence="1">The sequence shown here is derived from an EMBL/GenBank/DDBJ whole genome shotgun (WGS) entry which is preliminary data.</text>
</comment>
<evidence type="ECO:0000313" key="2">
    <source>
        <dbReference type="Proteomes" id="UP000265566"/>
    </source>
</evidence>
<dbReference type="EMBL" id="PSQE01000008">
    <property type="protein sequence ID" value="RHN39667.1"/>
    <property type="molecule type" value="Genomic_DNA"/>
</dbReference>
<reference evidence="2" key="1">
    <citation type="journal article" date="2018" name="Nat. Plants">
        <title>Whole-genome landscape of Medicago truncatula symbiotic genes.</title>
        <authorList>
            <person name="Pecrix Y."/>
            <person name="Staton S.E."/>
            <person name="Sallet E."/>
            <person name="Lelandais-Briere C."/>
            <person name="Moreau S."/>
            <person name="Carrere S."/>
            <person name="Blein T."/>
            <person name="Jardinaud M.F."/>
            <person name="Latrasse D."/>
            <person name="Zouine M."/>
            <person name="Zahm M."/>
            <person name="Kreplak J."/>
            <person name="Mayjonade B."/>
            <person name="Satge C."/>
            <person name="Perez M."/>
            <person name="Cauet S."/>
            <person name="Marande W."/>
            <person name="Chantry-Darmon C."/>
            <person name="Lopez-Roques C."/>
            <person name="Bouchez O."/>
            <person name="Berard A."/>
            <person name="Debelle F."/>
            <person name="Munos S."/>
            <person name="Bendahmane A."/>
            <person name="Berges H."/>
            <person name="Niebel A."/>
            <person name="Buitink J."/>
            <person name="Frugier F."/>
            <person name="Benhamed M."/>
            <person name="Crespi M."/>
            <person name="Gouzy J."/>
            <person name="Gamas P."/>
        </authorList>
    </citation>
    <scope>NUCLEOTIDE SEQUENCE [LARGE SCALE GENOMIC DNA]</scope>
    <source>
        <strain evidence="2">cv. Jemalong A17</strain>
    </source>
</reference>
<evidence type="ECO:0000313" key="1">
    <source>
        <dbReference type="EMBL" id="RHN39667.1"/>
    </source>
</evidence>
<name>A0A396GLN3_MEDTR</name>
<accession>A0A396GLN3</accession>
<sequence length="52" mass="6256">MPELFFNMNQIKFRYVVENMEAMQIELTVEMYLSAFVRFVSKTTSIYPLILE</sequence>
<dbReference type="Proteomes" id="UP000265566">
    <property type="component" value="Chromosome 8"/>
</dbReference>
<dbReference type="Gramene" id="rna45713">
    <property type="protein sequence ID" value="RHN39667.1"/>
    <property type="gene ID" value="gene45713"/>
</dbReference>
<dbReference type="AlphaFoldDB" id="A0A396GLN3"/>
<proteinExistence type="predicted"/>
<gene>
    <name evidence="1" type="ORF">MtrunA17_Chr8g0346301</name>
</gene>